<dbReference type="Gene3D" id="2.60.40.790">
    <property type="match status" value="1"/>
</dbReference>
<dbReference type="RefSeq" id="WP_094448916.1">
    <property type="nucleotide sequence ID" value="NZ_CP091802.1"/>
</dbReference>
<organism evidence="5 6">
    <name type="scientific">Segatella bryantii</name>
    <name type="common">Prevotella bryantii</name>
    <dbReference type="NCBI Taxonomy" id="77095"/>
    <lineage>
        <taxon>Bacteria</taxon>
        <taxon>Pseudomonadati</taxon>
        <taxon>Bacteroidota</taxon>
        <taxon>Bacteroidia</taxon>
        <taxon>Bacteroidales</taxon>
        <taxon>Prevotellaceae</taxon>
        <taxon>Segatella</taxon>
    </lineage>
</organism>
<keyword evidence="6" id="KW-1185">Reference proteome</keyword>
<evidence type="ECO:0000313" key="6">
    <source>
        <dbReference type="Proteomes" id="UP000216189"/>
    </source>
</evidence>
<comment type="similarity">
    <text evidence="2 3">Belongs to the small heat shock protein (HSP20) family.</text>
</comment>
<evidence type="ECO:0000256" key="3">
    <source>
        <dbReference type="RuleBase" id="RU003616"/>
    </source>
</evidence>
<sequence length="141" mass="16236">MMFPVNAYNWLDSAYDAMVENEKRIQHRAQQRRNSVAPINVIANHQGYEMKMAVPGFSKDDFDITLTEEGNLRIKSVKNFKAHEKEHYLRREFGSGNFEQTYALPEDVDTEKITARVADGILSVSLPRVQHQQVNRVIDVA</sequence>
<evidence type="ECO:0000256" key="1">
    <source>
        <dbReference type="ARBA" id="ARBA00023016"/>
    </source>
</evidence>
<comment type="caution">
    <text evidence="5">The sequence shown here is derived from an EMBL/GenBank/DDBJ whole genome shotgun (WGS) entry which is preliminary data.</text>
</comment>
<keyword evidence="1" id="KW-0346">Stress response</keyword>
<evidence type="ECO:0000313" key="5">
    <source>
        <dbReference type="EMBL" id="OYP53757.1"/>
    </source>
</evidence>
<name>A0ABX4EFA7_SEGBR</name>
<dbReference type="Pfam" id="PF00011">
    <property type="entry name" value="HSP20"/>
    <property type="match status" value="1"/>
</dbReference>
<proteinExistence type="inferred from homology"/>
<gene>
    <name evidence="5" type="ORF">CIK91_11220</name>
</gene>
<accession>A0ABX4EFA7</accession>
<dbReference type="EMBL" id="NPJF01000054">
    <property type="protein sequence ID" value="OYP53757.1"/>
    <property type="molecule type" value="Genomic_DNA"/>
</dbReference>
<dbReference type="SUPFAM" id="SSF49764">
    <property type="entry name" value="HSP20-like chaperones"/>
    <property type="match status" value="1"/>
</dbReference>
<dbReference type="InterPro" id="IPR044587">
    <property type="entry name" value="HSP21-like"/>
</dbReference>
<dbReference type="PANTHER" id="PTHR46733">
    <property type="entry name" value="26.5 KDA HEAT SHOCK PROTEIN, MITOCHONDRIAL"/>
    <property type="match status" value="1"/>
</dbReference>
<dbReference type="PANTHER" id="PTHR46733:SF4">
    <property type="entry name" value="HEAT SHOCK PROTEIN 21, CHLOROPLASTIC"/>
    <property type="match status" value="1"/>
</dbReference>
<protein>
    <recommendedName>
        <fullName evidence="4">SHSP domain-containing protein</fullName>
    </recommendedName>
</protein>
<dbReference type="CDD" id="cd06464">
    <property type="entry name" value="ACD_sHsps-like"/>
    <property type="match status" value="1"/>
</dbReference>
<reference evidence="5 6" key="1">
    <citation type="submission" date="2017-08" db="EMBL/GenBank/DDBJ databases">
        <title>Comparative genomics of non-oral Prevotella species.</title>
        <authorList>
            <person name="Accetto T."/>
            <person name="Nograsek B."/>
            <person name="Avgustin G."/>
        </authorList>
    </citation>
    <scope>NUCLEOTIDE SEQUENCE [LARGE SCALE GENOMIC DNA]</scope>
    <source>
        <strain evidence="5 6">TC1-1</strain>
    </source>
</reference>
<evidence type="ECO:0000259" key="4">
    <source>
        <dbReference type="PROSITE" id="PS01031"/>
    </source>
</evidence>
<feature type="domain" description="SHSP" evidence="4">
    <location>
        <begin position="30"/>
        <end position="141"/>
    </location>
</feature>
<dbReference type="InterPro" id="IPR008978">
    <property type="entry name" value="HSP20-like_chaperone"/>
</dbReference>
<evidence type="ECO:0000256" key="2">
    <source>
        <dbReference type="PROSITE-ProRule" id="PRU00285"/>
    </source>
</evidence>
<dbReference type="PROSITE" id="PS01031">
    <property type="entry name" value="SHSP"/>
    <property type="match status" value="1"/>
</dbReference>
<dbReference type="InterPro" id="IPR002068">
    <property type="entry name" value="A-crystallin/Hsp20_dom"/>
</dbReference>
<dbReference type="Proteomes" id="UP000216189">
    <property type="component" value="Unassembled WGS sequence"/>
</dbReference>